<organism evidence="3 4">
    <name type="scientific">Weissella koreensis</name>
    <dbReference type="NCBI Taxonomy" id="165096"/>
    <lineage>
        <taxon>Bacteria</taxon>
        <taxon>Bacillati</taxon>
        <taxon>Bacillota</taxon>
        <taxon>Bacilli</taxon>
        <taxon>Lactobacillales</taxon>
        <taxon>Lactobacillaceae</taxon>
        <taxon>Weissella</taxon>
    </lineage>
</organism>
<dbReference type="Pfam" id="PF01047">
    <property type="entry name" value="MarR"/>
    <property type="match status" value="1"/>
</dbReference>
<dbReference type="Proteomes" id="UP000516446">
    <property type="component" value="Chromosome"/>
</dbReference>
<dbReference type="SMART" id="SM00347">
    <property type="entry name" value="HTH_MARR"/>
    <property type="match status" value="1"/>
</dbReference>
<proteinExistence type="predicted"/>
<dbReference type="SUPFAM" id="SSF46785">
    <property type="entry name" value="Winged helix' DNA-binding domain"/>
    <property type="match status" value="1"/>
</dbReference>
<dbReference type="InterPro" id="IPR039422">
    <property type="entry name" value="MarR/SlyA-like"/>
</dbReference>
<dbReference type="InterPro" id="IPR011991">
    <property type="entry name" value="ArsR-like_HTH"/>
</dbReference>
<dbReference type="PANTHER" id="PTHR33164">
    <property type="entry name" value="TRANSCRIPTIONAL REGULATOR, MARR FAMILY"/>
    <property type="match status" value="1"/>
</dbReference>
<keyword evidence="1" id="KW-0238">DNA-binding</keyword>
<dbReference type="GO" id="GO:0006950">
    <property type="term" value="P:response to stress"/>
    <property type="evidence" value="ECO:0007669"/>
    <property type="project" value="TreeGrafter"/>
</dbReference>
<feature type="compositionally biased region" description="Basic residues" evidence="2">
    <location>
        <begin position="174"/>
        <end position="183"/>
    </location>
</feature>
<sequence length="193" mass="22867">MEQKDILINLTELMRQPSLWFTMMSHGQEHRQRPNNQRRLLRILSTSSQPITAGTIADILDIRPASVTQIIKKLEEGGRVERIKDQQDARIVLIKITQNGLDFLNELDSTRNKLENEIFDVFTDSEQQQFGEQLEQLNAHLNDEQFNEQFVNHLNPQQREQFEELTNRRNNIGRHFNHPHNHPRGNFNDPHWF</sequence>
<name>A0A7H1MN76_9LACO</name>
<accession>A0A7H1MN76</accession>
<dbReference type="Gene3D" id="1.10.10.10">
    <property type="entry name" value="Winged helix-like DNA-binding domain superfamily/Winged helix DNA-binding domain"/>
    <property type="match status" value="1"/>
</dbReference>
<dbReference type="InterPro" id="IPR036388">
    <property type="entry name" value="WH-like_DNA-bd_sf"/>
</dbReference>
<keyword evidence="4" id="KW-1185">Reference proteome</keyword>
<gene>
    <name evidence="3" type="ORF">FY536_06490</name>
</gene>
<dbReference type="PANTHER" id="PTHR33164:SF67">
    <property type="entry name" value="TRANSCRIPTIONAL REGULATOR, MARR FAMILY"/>
    <property type="match status" value="1"/>
</dbReference>
<dbReference type="InterPro" id="IPR000835">
    <property type="entry name" value="HTH_MarR-typ"/>
</dbReference>
<reference evidence="3 4" key="1">
    <citation type="submission" date="2019-08" db="EMBL/GenBank/DDBJ databases">
        <authorList>
            <person name="Chang H.C."/>
            <person name="Mun S.Y."/>
        </authorList>
    </citation>
    <scope>NUCLEOTIDE SEQUENCE [LARGE SCALE GENOMIC DNA]</scope>
    <source>
        <strain evidence="3 4">SK</strain>
    </source>
</reference>
<feature type="region of interest" description="Disordered" evidence="2">
    <location>
        <begin position="174"/>
        <end position="193"/>
    </location>
</feature>
<evidence type="ECO:0000313" key="3">
    <source>
        <dbReference type="EMBL" id="QNT64912.1"/>
    </source>
</evidence>
<dbReference type="GO" id="GO:0003677">
    <property type="term" value="F:DNA binding"/>
    <property type="evidence" value="ECO:0007669"/>
    <property type="project" value="UniProtKB-KW"/>
</dbReference>
<dbReference type="RefSeq" id="WP_006845262.1">
    <property type="nucleotide sequence ID" value="NZ_CP026847.1"/>
</dbReference>
<protein>
    <submittedName>
        <fullName evidence="3">MarR family transcriptional regulator</fullName>
    </submittedName>
</protein>
<dbReference type="GO" id="GO:0003700">
    <property type="term" value="F:DNA-binding transcription factor activity"/>
    <property type="evidence" value="ECO:0007669"/>
    <property type="project" value="InterPro"/>
</dbReference>
<dbReference type="AlphaFoldDB" id="A0A7H1MN76"/>
<dbReference type="InterPro" id="IPR036390">
    <property type="entry name" value="WH_DNA-bd_sf"/>
</dbReference>
<dbReference type="EMBL" id="CP043431">
    <property type="protein sequence ID" value="QNT64912.1"/>
    <property type="molecule type" value="Genomic_DNA"/>
</dbReference>
<evidence type="ECO:0000256" key="2">
    <source>
        <dbReference type="SAM" id="MobiDB-lite"/>
    </source>
</evidence>
<evidence type="ECO:0000313" key="4">
    <source>
        <dbReference type="Proteomes" id="UP000516446"/>
    </source>
</evidence>
<evidence type="ECO:0000256" key="1">
    <source>
        <dbReference type="ARBA" id="ARBA00023125"/>
    </source>
</evidence>
<dbReference type="PRINTS" id="PR00598">
    <property type="entry name" value="HTHMARR"/>
</dbReference>
<dbReference type="CDD" id="cd00090">
    <property type="entry name" value="HTH_ARSR"/>
    <property type="match status" value="1"/>
</dbReference>
<dbReference type="PROSITE" id="PS50995">
    <property type="entry name" value="HTH_MARR_2"/>
    <property type="match status" value="1"/>
</dbReference>